<reference evidence="2" key="1">
    <citation type="submission" date="2020-07" db="EMBL/GenBank/DDBJ databases">
        <title>Huge and variable diversity of episymbiotic CPR bacteria and DPANN archaea in groundwater ecosystems.</title>
        <authorList>
            <person name="He C.Y."/>
            <person name="Keren R."/>
            <person name="Whittaker M."/>
            <person name="Farag I.F."/>
            <person name="Doudna J."/>
            <person name="Cate J.H.D."/>
            <person name="Banfield J.F."/>
        </authorList>
    </citation>
    <scope>NUCLEOTIDE SEQUENCE</scope>
    <source>
        <strain evidence="2">NC_groundwater_1813_Pr3_B-0.1um_71_17</strain>
    </source>
</reference>
<feature type="signal peptide" evidence="1">
    <location>
        <begin position="1"/>
        <end position="31"/>
    </location>
</feature>
<comment type="caution">
    <text evidence="2">The sequence shown here is derived from an EMBL/GenBank/DDBJ whole genome shotgun (WGS) entry which is preliminary data.</text>
</comment>
<evidence type="ECO:0008006" key="4">
    <source>
        <dbReference type="Google" id="ProtNLM"/>
    </source>
</evidence>
<proteinExistence type="predicted"/>
<evidence type="ECO:0000313" key="3">
    <source>
        <dbReference type="Proteomes" id="UP000696931"/>
    </source>
</evidence>
<organism evidence="2 3">
    <name type="scientific">Eiseniibacteriota bacterium</name>
    <dbReference type="NCBI Taxonomy" id="2212470"/>
    <lineage>
        <taxon>Bacteria</taxon>
        <taxon>Candidatus Eiseniibacteriota</taxon>
    </lineage>
</organism>
<evidence type="ECO:0000256" key="1">
    <source>
        <dbReference type="SAM" id="SignalP"/>
    </source>
</evidence>
<dbReference type="EMBL" id="JACRIW010000031">
    <property type="protein sequence ID" value="MBI5168582.1"/>
    <property type="molecule type" value="Genomic_DNA"/>
</dbReference>
<dbReference type="AlphaFoldDB" id="A0A933W7L6"/>
<sequence length="400" mass="44080">MRLFRACLTLTMLLGAVLAIAPASDALPLFAQRYGGSCRRCHNPFPRLTEAGEAFAANGFRRHAEAPTDTIGTSDDLLVLGRSLPLSIRLESNVTWQGGDGYAPVTDFQTPYALKVISSAPLSKDLSYYFYFYFFEHGEMGIEDAFVQWNDLGGKPFDVAVGQFQVSDPLFKRELRLELEDYVIYRARVGASRADLTYDRGVLATWSPKRFELAAAVVNGTGKREADDGERFDTDAPKNVLARASFEPALGMRVGGMAFGGWEDGDAGDGVVRSDVRMIGADATLSRGALELNGQFLQRKDRHANFLLADTEATTRGGFLEALWAPSESRWYGFGLWNRIECDQPLLNPRMGGPEGVTRYETISAGAGRMLQRNVRLQAEAGWDTQAESARLAFTFVTAY</sequence>
<keyword evidence="1" id="KW-0732">Signal</keyword>
<evidence type="ECO:0000313" key="2">
    <source>
        <dbReference type="EMBL" id="MBI5168582.1"/>
    </source>
</evidence>
<feature type="chain" id="PRO_5036910168" description="Cytochrome C" evidence="1">
    <location>
        <begin position="32"/>
        <end position="400"/>
    </location>
</feature>
<dbReference type="Proteomes" id="UP000696931">
    <property type="component" value="Unassembled WGS sequence"/>
</dbReference>
<protein>
    <recommendedName>
        <fullName evidence="4">Cytochrome C</fullName>
    </recommendedName>
</protein>
<name>A0A933W7L6_UNCEI</name>
<accession>A0A933W7L6</accession>
<gene>
    <name evidence="2" type="ORF">HZA61_03750</name>
</gene>